<evidence type="ECO:0000256" key="7">
    <source>
        <dbReference type="ARBA" id="ARBA00022777"/>
    </source>
</evidence>
<feature type="region of interest" description="Disordered" evidence="11">
    <location>
        <begin position="1"/>
        <end position="31"/>
    </location>
</feature>
<evidence type="ECO:0000256" key="11">
    <source>
        <dbReference type="SAM" id="MobiDB-lite"/>
    </source>
</evidence>
<gene>
    <name evidence="13" type="ORF">LSH36_22g04050</name>
</gene>
<keyword evidence="6" id="KW-0547">Nucleotide-binding</keyword>
<feature type="region of interest" description="Disordered" evidence="11">
    <location>
        <begin position="252"/>
        <end position="272"/>
    </location>
</feature>
<reference evidence="13" key="1">
    <citation type="journal article" date="2023" name="Mol. Biol. Evol.">
        <title>Third-Generation Sequencing Reveals the Adaptive Role of the Epigenome in Three Deep-Sea Polychaetes.</title>
        <authorList>
            <person name="Perez M."/>
            <person name="Aroh O."/>
            <person name="Sun Y."/>
            <person name="Lan Y."/>
            <person name="Juniper S.K."/>
            <person name="Young C.R."/>
            <person name="Angers B."/>
            <person name="Qian P.Y."/>
        </authorList>
    </citation>
    <scope>NUCLEOTIDE SEQUENCE</scope>
    <source>
        <strain evidence="13">P08H-3</strain>
    </source>
</reference>
<comment type="similarity">
    <text evidence="3">Belongs to the uridine kinase family.</text>
</comment>
<comment type="catalytic activity">
    <reaction evidence="10">
        <text>uridine + ATP = UMP + ADP + H(+)</text>
        <dbReference type="Rhea" id="RHEA:16825"/>
        <dbReference type="ChEBI" id="CHEBI:15378"/>
        <dbReference type="ChEBI" id="CHEBI:16704"/>
        <dbReference type="ChEBI" id="CHEBI:30616"/>
        <dbReference type="ChEBI" id="CHEBI:57865"/>
        <dbReference type="ChEBI" id="CHEBI:456216"/>
        <dbReference type="EC" id="2.7.1.48"/>
    </reaction>
</comment>
<dbReference type="InterPro" id="IPR027417">
    <property type="entry name" value="P-loop_NTPase"/>
</dbReference>
<evidence type="ECO:0000256" key="9">
    <source>
        <dbReference type="ARBA" id="ARBA00047436"/>
    </source>
</evidence>
<evidence type="ECO:0000256" key="6">
    <source>
        <dbReference type="ARBA" id="ARBA00022741"/>
    </source>
</evidence>
<sequence length="272" mass="30819">MQLGEDQLSAMPGFSGTDKHSTMKSSPRVSGFEDIPRPFVIGVGGGTASGKSTVCSKIMEQLGQNGINEKQQQVVIISLESFYKPLTPEQIVLARKGQYNFDHPAAFDEQMMLDTLLDLKANKTVQIPEYDFKNHCIKSETLRTVNPTDVILFEGILVFYFKDIRELFNMKLFVDTDADTRLSRRVLRDMKEFGRDLDQILRQYTTYVKPAFEEFCLPTKKYADVIIPRGADNTVAIDLIVQHIQELLRGSVKSNAPQRSRHNSDSLVSRPH</sequence>
<evidence type="ECO:0000313" key="14">
    <source>
        <dbReference type="Proteomes" id="UP001208570"/>
    </source>
</evidence>
<comment type="pathway">
    <text evidence="1">Pyrimidine metabolism; UMP biosynthesis via salvage pathway; UMP from uridine: step 1/1.</text>
</comment>
<dbReference type="Proteomes" id="UP001208570">
    <property type="component" value="Unassembled WGS sequence"/>
</dbReference>
<dbReference type="SUPFAM" id="SSF52540">
    <property type="entry name" value="P-loop containing nucleoside triphosphate hydrolases"/>
    <property type="match status" value="1"/>
</dbReference>
<dbReference type="NCBIfam" id="NF004018">
    <property type="entry name" value="PRK05480.1"/>
    <property type="match status" value="1"/>
</dbReference>
<keyword evidence="14" id="KW-1185">Reference proteome</keyword>
<evidence type="ECO:0000256" key="4">
    <source>
        <dbReference type="ARBA" id="ARBA00012137"/>
    </source>
</evidence>
<evidence type="ECO:0000256" key="10">
    <source>
        <dbReference type="ARBA" id="ARBA00048909"/>
    </source>
</evidence>
<evidence type="ECO:0000256" key="3">
    <source>
        <dbReference type="ARBA" id="ARBA00005408"/>
    </source>
</evidence>
<accession>A0AAD9KCG4</accession>
<keyword evidence="7" id="KW-0418">Kinase</keyword>
<dbReference type="GO" id="GO:0004849">
    <property type="term" value="F:uridine kinase activity"/>
    <property type="evidence" value="ECO:0007669"/>
    <property type="project" value="UniProtKB-EC"/>
</dbReference>
<protein>
    <recommendedName>
        <fullName evidence="4">uridine/cytidine kinase</fullName>
        <ecNumber evidence="4">2.7.1.48</ecNumber>
    </recommendedName>
</protein>
<dbReference type="EMBL" id="JAODUP010000022">
    <property type="protein sequence ID" value="KAK2167923.1"/>
    <property type="molecule type" value="Genomic_DNA"/>
</dbReference>
<evidence type="ECO:0000256" key="1">
    <source>
        <dbReference type="ARBA" id="ARBA00004690"/>
    </source>
</evidence>
<dbReference type="InterPro" id="IPR000764">
    <property type="entry name" value="Uridine_kinase-like"/>
</dbReference>
<organism evidence="13 14">
    <name type="scientific">Paralvinella palmiformis</name>
    <dbReference type="NCBI Taxonomy" id="53620"/>
    <lineage>
        <taxon>Eukaryota</taxon>
        <taxon>Metazoa</taxon>
        <taxon>Spiralia</taxon>
        <taxon>Lophotrochozoa</taxon>
        <taxon>Annelida</taxon>
        <taxon>Polychaeta</taxon>
        <taxon>Sedentaria</taxon>
        <taxon>Canalipalpata</taxon>
        <taxon>Terebellida</taxon>
        <taxon>Terebelliformia</taxon>
        <taxon>Alvinellidae</taxon>
        <taxon>Paralvinella</taxon>
    </lineage>
</organism>
<dbReference type="FunFam" id="3.40.50.300:FF:000297">
    <property type="entry name" value="Uridine-cytidine kinase 2"/>
    <property type="match status" value="1"/>
</dbReference>
<dbReference type="CDD" id="cd02023">
    <property type="entry name" value="UMPK"/>
    <property type="match status" value="1"/>
</dbReference>
<keyword evidence="5" id="KW-0808">Transferase</keyword>
<dbReference type="Gene3D" id="3.40.50.300">
    <property type="entry name" value="P-loop containing nucleotide triphosphate hydrolases"/>
    <property type="match status" value="1"/>
</dbReference>
<keyword evidence="8" id="KW-0067">ATP-binding</keyword>
<dbReference type="EC" id="2.7.1.48" evidence="4"/>
<evidence type="ECO:0000256" key="8">
    <source>
        <dbReference type="ARBA" id="ARBA00022840"/>
    </source>
</evidence>
<proteinExistence type="inferred from homology"/>
<evidence type="ECO:0000256" key="2">
    <source>
        <dbReference type="ARBA" id="ARBA00004784"/>
    </source>
</evidence>
<evidence type="ECO:0000313" key="13">
    <source>
        <dbReference type="EMBL" id="KAK2167923.1"/>
    </source>
</evidence>
<dbReference type="Pfam" id="PF00485">
    <property type="entry name" value="PRK"/>
    <property type="match status" value="1"/>
</dbReference>
<comment type="catalytic activity">
    <reaction evidence="9">
        <text>cytidine + ATP = CMP + ADP + H(+)</text>
        <dbReference type="Rhea" id="RHEA:24674"/>
        <dbReference type="ChEBI" id="CHEBI:15378"/>
        <dbReference type="ChEBI" id="CHEBI:17562"/>
        <dbReference type="ChEBI" id="CHEBI:30616"/>
        <dbReference type="ChEBI" id="CHEBI:60377"/>
        <dbReference type="ChEBI" id="CHEBI:456216"/>
        <dbReference type="EC" id="2.7.1.48"/>
    </reaction>
</comment>
<evidence type="ECO:0000256" key="5">
    <source>
        <dbReference type="ARBA" id="ARBA00022679"/>
    </source>
</evidence>
<dbReference type="AlphaFoldDB" id="A0AAD9KCG4"/>
<dbReference type="GO" id="GO:0005524">
    <property type="term" value="F:ATP binding"/>
    <property type="evidence" value="ECO:0007669"/>
    <property type="project" value="UniProtKB-KW"/>
</dbReference>
<name>A0AAD9KCG4_9ANNE</name>
<dbReference type="InterPro" id="IPR006083">
    <property type="entry name" value="PRK/URK"/>
</dbReference>
<dbReference type="PANTHER" id="PTHR10285">
    <property type="entry name" value="URIDINE KINASE"/>
    <property type="match status" value="1"/>
</dbReference>
<comment type="pathway">
    <text evidence="2">Pyrimidine metabolism; CTP biosynthesis via salvage pathway; CTP from cytidine: step 1/3.</text>
</comment>
<feature type="domain" description="Phosphoribulokinase/uridine kinase" evidence="12">
    <location>
        <begin position="40"/>
        <end position="235"/>
    </location>
</feature>
<evidence type="ECO:0000259" key="12">
    <source>
        <dbReference type="Pfam" id="PF00485"/>
    </source>
</evidence>
<dbReference type="PRINTS" id="PR00988">
    <property type="entry name" value="URIDINKINASE"/>
</dbReference>
<comment type="caution">
    <text evidence="13">The sequence shown here is derived from an EMBL/GenBank/DDBJ whole genome shotgun (WGS) entry which is preliminary data.</text>
</comment>